<dbReference type="EMBL" id="CAJNOJ010000020">
    <property type="protein sequence ID" value="CAF0839502.1"/>
    <property type="molecule type" value="Genomic_DNA"/>
</dbReference>
<organism evidence="2 4">
    <name type="scientific">Adineta ricciae</name>
    <name type="common">Rotifer</name>
    <dbReference type="NCBI Taxonomy" id="249248"/>
    <lineage>
        <taxon>Eukaryota</taxon>
        <taxon>Metazoa</taxon>
        <taxon>Spiralia</taxon>
        <taxon>Gnathifera</taxon>
        <taxon>Rotifera</taxon>
        <taxon>Eurotatoria</taxon>
        <taxon>Bdelloidea</taxon>
        <taxon>Adinetida</taxon>
        <taxon>Adinetidae</taxon>
        <taxon>Adineta</taxon>
    </lineage>
</organism>
<dbReference type="Proteomes" id="UP000663828">
    <property type="component" value="Unassembled WGS sequence"/>
</dbReference>
<evidence type="ECO:0000256" key="1">
    <source>
        <dbReference type="SAM" id="Phobius"/>
    </source>
</evidence>
<evidence type="ECO:0000313" key="4">
    <source>
        <dbReference type="Proteomes" id="UP000663828"/>
    </source>
</evidence>
<evidence type="ECO:0000313" key="2">
    <source>
        <dbReference type="EMBL" id="CAF0821642.1"/>
    </source>
</evidence>
<keyword evidence="1" id="KW-0472">Membrane</keyword>
<sequence length="113" mass="12272">MVASQSSSNYFQQTDQRLLVNGSKSSNLTNANNELSTGKSRQQIVGEHSKILLIIGVTSIAIITVIVIVLIVGKVLCAEQNSTLETTEQTMVLQGSKQAKQTKVQKKKTMPLL</sequence>
<reference evidence="2" key="1">
    <citation type="submission" date="2021-02" db="EMBL/GenBank/DDBJ databases">
        <authorList>
            <person name="Nowell W R."/>
        </authorList>
    </citation>
    <scope>NUCLEOTIDE SEQUENCE</scope>
</reference>
<proteinExistence type="predicted"/>
<keyword evidence="4" id="KW-1185">Reference proteome</keyword>
<dbReference type="EMBL" id="CAJNOR010000158">
    <property type="protein sequence ID" value="CAF0821642.1"/>
    <property type="molecule type" value="Genomic_DNA"/>
</dbReference>
<protein>
    <submittedName>
        <fullName evidence="2">Uncharacterized protein</fullName>
    </submittedName>
</protein>
<keyword evidence="1" id="KW-1133">Transmembrane helix</keyword>
<gene>
    <name evidence="3" type="ORF">EDS130_LOCUS6757</name>
    <name evidence="2" type="ORF">XAT740_LOCUS3991</name>
</gene>
<evidence type="ECO:0000313" key="3">
    <source>
        <dbReference type="EMBL" id="CAF0839502.1"/>
    </source>
</evidence>
<dbReference type="Proteomes" id="UP000663852">
    <property type="component" value="Unassembled WGS sequence"/>
</dbReference>
<keyword evidence="1" id="KW-0812">Transmembrane</keyword>
<name>A0A813U241_ADIRI</name>
<feature type="transmembrane region" description="Helical" evidence="1">
    <location>
        <begin position="51"/>
        <end position="73"/>
    </location>
</feature>
<accession>A0A813U241</accession>
<comment type="caution">
    <text evidence="2">The sequence shown here is derived from an EMBL/GenBank/DDBJ whole genome shotgun (WGS) entry which is preliminary data.</text>
</comment>
<dbReference type="AlphaFoldDB" id="A0A813U241"/>